<dbReference type="Gene3D" id="3.90.550.10">
    <property type="entry name" value="Spore Coat Polysaccharide Biosynthesis Protein SpsA, Chain A"/>
    <property type="match status" value="1"/>
</dbReference>
<dbReference type="Proteomes" id="UP001185755">
    <property type="component" value="Unassembled WGS sequence"/>
</dbReference>
<organism evidence="2 3">
    <name type="scientific">Rhodococcoides yunnanense</name>
    <dbReference type="NCBI Taxonomy" id="278209"/>
    <lineage>
        <taxon>Bacteria</taxon>
        <taxon>Bacillati</taxon>
        <taxon>Actinomycetota</taxon>
        <taxon>Actinomycetes</taxon>
        <taxon>Mycobacteriales</taxon>
        <taxon>Nocardiaceae</taxon>
        <taxon>Rhodococcoides</taxon>
    </lineage>
</organism>
<dbReference type="Pfam" id="PF00535">
    <property type="entry name" value="Glycos_transf_2"/>
    <property type="match status" value="1"/>
</dbReference>
<feature type="domain" description="Glycosyltransferase 2-like" evidence="1">
    <location>
        <begin position="6"/>
        <end position="120"/>
    </location>
</feature>
<keyword evidence="2" id="KW-0808">Transferase</keyword>
<dbReference type="CDD" id="cd00761">
    <property type="entry name" value="Glyco_tranf_GTA_type"/>
    <property type="match status" value="1"/>
</dbReference>
<dbReference type="PANTHER" id="PTHR22916:SF3">
    <property type="entry name" value="UDP-GLCNAC:BETAGAL BETA-1,3-N-ACETYLGLUCOSAMINYLTRANSFERASE-LIKE PROTEIN 1"/>
    <property type="match status" value="1"/>
</dbReference>
<dbReference type="SUPFAM" id="SSF53448">
    <property type="entry name" value="Nucleotide-diphospho-sugar transferases"/>
    <property type="match status" value="1"/>
</dbReference>
<protein>
    <submittedName>
        <fullName evidence="2">Glycosyltransferase family 2 protein</fullName>
        <ecNumber evidence="2">2.4.-.-</ecNumber>
    </submittedName>
</protein>
<evidence type="ECO:0000313" key="3">
    <source>
        <dbReference type="Proteomes" id="UP001185755"/>
    </source>
</evidence>
<reference evidence="2 3" key="1">
    <citation type="submission" date="2023-10" db="EMBL/GenBank/DDBJ databases">
        <title>Development of a sustainable strategy for remediation of hydrocarbon-contaminated territories based on the waste exchange concept.</title>
        <authorList>
            <person name="Krivoruchko A."/>
        </authorList>
    </citation>
    <scope>NUCLEOTIDE SEQUENCE [LARGE SCALE GENOMIC DNA]</scope>
    <source>
        <strain evidence="2 3">IEGM 1323</strain>
    </source>
</reference>
<dbReference type="PANTHER" id="PTHR22916">
    <property type="entry name" value="GLYCOSYLTRANSFERASE"/>
    <property type="match status" value="1"/>
</dbReference>
<gene>
    <name evidence="2" type="ORF">R3P96_01775</name>
</gene>
<dbReference type="EMBL" id="JAWLJX010000001">
    <property type="protein sequence ID" value="MDV6260059.1"/>
    <property type="molecule type" value="Genomic_DNA"/>
</dbReference>
<dbReference type="InterPro" id="IPR029044">
    <property type="entry name" value="Nucleotide-diphossugar_trans"/>
</dbReference>
<keyword evidence="2" id="KW-0328">Glycosyltransferase</keyword>
<accession>A0ABU4B795</accession>
<sequence>MNPSVSVVIPTIGRSSLEAAVRSALAQTYPVSEVIVVVDSDVEPVVPEDYRVTVIRTGGGAGASRARQSGIDKSTGDVIGLLDDDDVWLPNKLEVQLGSVPTDSQLWIASSRVRAITAEGASEWPVRLIGVHQPVDQYLVRFQSLRFGGASAQTSTLLFPREIADTVPMNLPLGAVHDDPSWLIDVRRRIPDVPIVQSGEVLVEYDMRSASLSRTDSDQSVAYIAWGKEYLASSDRRSRGDYFLTSPLSSAVSGRSMRGVIRSLAAGVRHGRPGKWAWGFALVSTMRLVLMKAMGLVAQLTKR</sequence>
<keyword evidence="3" id="KW-1185">Reference proteome</keyword>
<dbReference type="RefSeq" id="WP_317562938.1">
    <property type="nucleotide sequence ID" value="NZ_JAWLJX010000001.1"/>
</dbReference>
<evidence type="ECO:0000313" key="2">
    <source>
        <dbReference type="EMBL" id="MDV6260059.1"/>
    </source>
</evidence>
<dbReference type="EC" id="2.4.-.-" evidence="2"/>
<evidence type="ECO:0000259" key="1">
    <source>
        <dbReference type="Pfam" id="PF00535"/>
    </source>
</evidence>
<comment type="caution">
    <text evidence="2">The sequence shown here is derived from an EMBL/GenBank/DDBJ whole genome shotgun (WGS) entry which is preliminary data.</text>
</comment>
<dbReference type="InterPro" id="IPR001173">
    <property type="entry name" value="Glyco_trans_2-like"/>
</dbReference>
<name>A0ABU4B795_9NOCA</name>
<dbReference type="GO" id="GO:0016757">
    <property type="term" value="F:glycosyltransferase activity"/>
    <property type="evidence" value="ECO:0007669"/>
    <property type="project" value="UniProtKB-KW"/>
</dbReference>
<proteinExistence type="predicted"/>